<dbReference type="Gene3D" id="3.30.710.10">
    <property type="entry name" value="Potassium Channel Kv1.1, Chain A"/>
    <property type="match status" value="1"/>
</dbReference>
<evidence type="ECO:0000256" key="1">
    <source>
        <dbReference type="SAM" id="MobiDB-lite"/>
    </source>
</evidence>
<reference evidence="2" key="2">
    <citation type="submission" date="2023-06" db="EMBL/GenBank/DDBJ databases">
        <authorList>
            <consortium name="Lawrence Berkeley National Laboratory"/>
            <person name="Haridas S."/>
            <person name="Hensen N."/>
            <person name="Bonometti L."/>
            <person name="Westerberg I."/>
            <person name="Brannstrom I.O."/>
            <person name="Guillou S."/>
            <person name="Cros-Aarteil S."/>
            <person name="Calhoun S."/>
            <person name="Kuo A."/>
            <person name="Mondo S."/>
            <person name="Pangilinan J."/>
            <person name="Riley R."/>
            <person name="Labutti K."/>
            <person name="Andreopoulos B."/>
            <person name="Lipzen A."/>
            <person name="Chen C."/>
            <person name="Yanf M."/>
            <person name="Daum C."/>
            <person name="Ng V."/>
            <person name="Clum A."/>
            <person name="Steindorff A."/>
            <person name="Ohm R."/>
            <person name="Martin F."/>
            <person name="Silar P."/>
            <person name="Natvig D."/>
            <person name="Lalanne C."/>
            <person name="Gautier V."/>
            <person name="Ament-Velasquez S.L."/>
            <person name="Kruys A."/>
            <person name="Hutchinson M.I."/>
            <person name="Powell A.J."/>
            <person name="Barry K."/>
            <person name="Miller A.N."/>
            <person name="Grigoriev I.V."/>
            <person name="Debuchy R."/>
            <person name="Gladieux P."/>
            <person name="Thoren M.H."/>
            <person name="Johannesson H."/>
        </authorList>
    </citation>
    <scope>NUCLEOTIDE SEQUENCE</scope>
    <source>
        <strain evidence="2">CBS 314.62</strain>
    </source>
</reference>
<proteinExistence type="predicted"/>
<feature type="region of interest" description="Disordered" evidence="1">
    <location>
        <begin position="1"/>
        <end position="34"/>
    </location>
</feature>
<protein>
    <recommendedName>
        <fullName evidence="4">BTB domain-containing protein</fullName>
    </recommendedName>
</protein>
<feature type="compositionally biased region" description="Pro residues" evidence="1">
    <location>
        <begin position="20"/>
        <end position="34"/>
    </location>
</feature>
<dbReference type="InterPro" id="IPR011333">
    <property type="entry name" value="SKP1/BTB/POZ_sf"/>
</dbReference>
<feature type="compositionally biased region" description="Low complexity" evidence="1">
    <location>
        <begin position="1"/>
        <end position="15"/>
    </location>
</feature>
<dbReference type="AlphaFoldDB" id="A0AAE0X8T9"/>
<comment type="caution">
    <text evidence="2">The sequence shown here is derived from an EMBL/GenBank/DDBJ whole genome shotgun (WGS) entry which is preliminary data.</text>
</comment>
<evidence type="ECO:0008006" key="4">
    <source>
        <dbReference type="Google" id="ProtNLM"/>
    </source>
</evidence>
<name>A0AAE0X8T9_9PEZI</name>
<sequence length="374" mass="41962">MSDSRASTRASVSSSFTPEATPPHSPDLVPSPPPIKRVEFDADGDLLLRLGSETPDGIEYEHEFKVCSATLRRSSVVWKRMLFGPWMEAKPTGGKWTVSLPDDKPKPFEIILNIIHSRFQLVPRSPSRRLLYGILVITNKYDLVHFLQPWAKDWMQAAKSDSPNLRLSGPCSHMWLTYISWELGDEETFTKGVKKILLHTTVDEDGELTFYGIHFAEMECVGPPDLGDRILENRNLVMTAILRSVNSEIVRRLALNVTACHIQDALPSDQKACNNAILGCLWRQMIHYRGALPPTSATEVSESISSFLSSLDLVFSRLQSIDCVHSSACLPVNQAPNFAPDLEFETEWFTCIKDSHKEYMQAQRLKTGLSASGE</sequence>
<keyword evidence="3" id="KW-1185">Reference proteome</keyword>
<evidence type="ECO:0000313" key="3">
    <source>
        <dbReference type="Proteomes" id="UP001270362"/>
    </source>
</evidence>
<evidence type="ECO:0000313" key="2">
    <source>
        <dbReference type="EMBL" id="KAK3687937.1"/>
    </source>
</evidence>
<accession>A0AAE0X8T9</accession>
<dbReference type="EMBL" id="JAULSO010000002">
    <property type="protein sequence ID" value="KAK3687937.1"/>
    <property type="molecule type" value="Genomic_DNA"/>
</dbReference>
<organism evidence="2 3">
    <name type="scientific">Podospora appendiculata</name>
    <dbReference type="NCBI Taxonomy" id="314037"/>
    <lineage>
        <taxon>Eukaryota</taxon>
        <taxon>Fungi</taxon>
        <taxon>Dikarya</taxon>
        <taxon>Ascomycota</taxon>
        <taxon>Pezizomycotina</taxon>
        <taxon>Sordariomycetes</taxon>
        <taxon>Sordariomycetidae</taxon>
        <taxon>Sordariales</taxon>
        <taxon>Podosporaceae</taxon>
        <taxon>Podospora</taxon>
    </lineage>
</organism>
<gene>
    <name evidence="2" type="ORF">B0T22DRAFT_458280</name>
</gene>
<dbReference type="Proteomes" id="UP001270362">
    <property type="component" value="Unassembled WGS sequence"/>
</dbReference>
<reference evidence="2" key="1">
    <citation type="journal article" date="2023" name="Mol. Phylogenet. Evol.">
        <title>Genome-scale phylogeny and comparative genomics of the fungal order Sordariales.</title>
        <authorList>
            <person name="Hensen N."/>
            <person name="Bonometti L."/>
            <person name="Westerberg I."/>
            <person name="Brannstrom I.O."/>
            <person name="Guillou S."/>
            <person name="Cros-Aarteil S."/>
            <person name="Calhoun S."/>
            <person name="Haridas S."/>
            <person name="Kuo A."/>
            <person name="Mondo S."/>
            <person name="Pangilinan J."/>
            <person name="Riley R."/>
            <person name="LaButti K."/>
            <person name="Andreopoulos B."/>
            <person name="Lipzen A."/>
            <person name="Chen C."/>
            <person name="Yan M."/>
            <person name="Daum C."/>
            <person name="Ng V."/>
            <person name="Clum A."/>
            <person name="Steindorff A."/>
            <person name="Ohm R.A."/>
            <person name="Martin F."/>
            <person name="Silar P."/>
            <person name="Natvig D.O."/>
            <person name="Lalanne C."/>
            <person name="Gautier V."/>
            <person name="Ament-Velasquez S.L."/>
            <person name="Kruys A."/>
            <person name="Hutchinson M.I."/>
            <person name="Powell A.J."/>
            <person name="Barry K."/>
            <person name="Miller A.N."/>
            <person name="Grigoriev I.V."/>
            <person name="Debuchy R."/>
            <person name="Gladieux P."/>
            <person name="Hiltunen Thoren M."/>
            <person name="Johannesson H."/>
        </authorList>
    </citation>
    <scope>NUCLEOTIDE SEQUENCE</scope>
    <source>
        <strain evidence="2">CBS 314.62</strain>
    </source>
</reference>
<dbReference type="SUPFAM" id="SSF54695">
    <property type="entry name" value="POZ domain"/>
    <property type="match status" value="1"/>
</dbReference>